<comment type="similarity">
    <text evidence="1">Belongs to the DnaB/DnaD family.</text>
</comment>
<evidence type="ECO:0000313" key="4">
    <source>
        <dbReference type="EMBL" id="VEU55647.1"/>
    </source>
</evidence>
<feature type="domain" description="Replicative helicase loading/DNA remodeling protein DnaB N-terminal winged helix" evidence="3">
    <location>
        <begin position="15"/>
        <end position="166"/>
    </location>
</feature>
<accession>A0A448ZWI4</accession>
<dbReference type="EMBL" id="LR214940">
    <property type="protein sequence ID" value="VEU55647.1"/>
    <property type="molecule type" value="Genomic_DNA"/>
</dbReference>
<gene>
    <name evidence="4" type="ORF">NCTC10112_00343</name>
</gene>
<dbReference type="InterPro" id="IPR058660">
    <property type="entry name" value="WHD_DnaB"/>
</dbReference>
<evidence type="ECO:0000259" key="3">
    <source>
        <dbReference type="Pfam" id="PF25888"/>
    </source>
</evidence>
<proteinExistence type="inferred from homology"/>
<dbReference type="Pfam" id="PF25888">
    <property type="entry name" value="WHD_DnaB"/>
    <property type="match status" value="1"/>
</dbReference>
<dbReference type="RefSeq" id="WP_022935981.1">
    <property type="nucleotide sequence ID" value="NZ_LR214940.1"/>
</dbReference>
<keyword evidence="5" id="KW-1185">Reference proteome</keyword>
<sequence>MNNDFYLQTLDNIDNNDLRTLRLFYGPIIGNNATLLYHHLVDSFNFNNGSINKKYSFSTVSKLLSISIDELSNAREKLEAISLIKSYLDYDNNIIIELKKPLDVNHLAKNELISSLIINNIGRELFEQLVNSKAKYSYSKNNLVDISKKYSEIYDVKSVLNSEVQNLNFDFNITNTHDLCFKLSPLEFIKCMTKREPITSYIVLVNNLKKSNFSDSAINLIINHSFAINGKLVINYVLTIAKSYREKNLFEAHQIDTDLAFALASKNANNSSKEEMNNLNNNLETNPNKLLELSGEYSW</sequence>
<reference evidence="4 5" key="1">
    <citation type="submission" date="2019-01" db="EMBL/GenBank/DDBJ databases">
        <authorList>
            <consortium name="Pathogen Informatics"/>
        </authorList>
    </citation>
    <scope>NUCLEOTIDE SEQUENCE [LARGE SCALE GENOMIC DNA]</scope>
    <source>
        <strain evidence="4 5">NCTC10112</strain>
    </source>
</reference>
<dbReference type="Proteomes" id="UP000290482">
    <property type="component" value="Chromosome"/>
</dbReference>
<evidence type="ECO:0000259" key="2">
    <source>
        <dbReference type="Pfam" id="PF07261"/>
    </source>
</evidence>
<feature type="domain" description="DnaB/C C-terminal" evidence="2">
    <location>
        <begin position="208"/>
        <end position="255"/>
    </location>
</feature>
<dbReference type="InterPro" id="IPR006343">
    <property type="entry name" value="DnaB/C_C"/>
</dbReference>
<organism evidence="4 5">
    <name type="scientific">Metamycoplasma orale</name>
    <name type="common">Mycoplasma orale</name>
    <dbReference type="NCBI Taxonomy" id="2121"/>
    <lineage>
        <taxon>Bacteria</taxon>
        <taxon>Bacillati</taxon>
        <taxon>Mycoplasmatota</taxon>
        <taxon>Mycoplasmoidales</taxon>
        <taxon>Metamycoplasmataceae</taxon>
        <taxon>Metamycoplasma</taxon>
    </lineage>
</organism>
<dbReference type="Pfam" id="PF07261">
    <property type="entry name" value="DnaB_2"/>
    <property type="match status" value="1"/>
</dbReference>
<dbReference type="AlphaFoldDB" id="A0A448ZWI4"/>
<evidence type="ECO:0000256" key="1">
    <source>
        <dbReference type="ARBA" id="ARBA00093462"/>
    </source>
</evidence>
<protein>
    <submittedName>
        <fullName evidence="4">Chromosome replication initiation and membrane attachment protein</fullName>
    </submittedName>
</protein>
<dbReference type="KEGG" id="mob:NCTC10112_00343"/>
<evidence type="ECO:0000313" key="5">
    <source>
        <dbReference type="Proteomes" id="UP000290482"/>
    </source>
</evidence>
<name>A0A448ZWI4_METOS</name>
<dbReference type="OrthoDB" id="395744at2"/>